<evidence type="ECO:0000256" key="5">
    <source>
        <dbReference type="ARBA" id="ARBA00023136"/>
    </source>
</evidence>
<evidence type="ECO:0000256" key="6">
    <source>
        <dbReference type="ARBA" id="ARBA00023315"/>
    </source>
</evidence>
<evidence type="ECO:0000256" key="3">
    <source>
        <dbReference type="ARBA" id="ARBA00022519"/>
    </source>
</evidence>
<protein>
    <submittedName>
        <fullName evidence="7">Lipid A biosynthesis lauroyl acyltransferase</fullName>
        <ecNumber evidence="7">2.3.1.-</ecNumber>
    </submittedName>
</protein>
<dbReference type="EC" id="2.3.1.-" evidence="7"/>
<comment type="subcellular location">
    <subcellularLocation>
        <location evidence="1">Cell inner membrane</location>
    </subcellularLocation>
</comment>
<name>A0A2U3N4C9_9GAMM</name>
<evidence type="ECO:0000256" key="4">
    <source>
        <dbReference type="ARBA" id="ARBA00022679"/>
    </source>
</evidence>
<dbReference type="AlphaFoldDB" id="A0A2U3N4C9"/>
<evidence type="ECO:0000256" key="1">
    <source>
        <dbReference type="ARBA" id="ARBA00004533"/>
    </source>
</evidence>
<keyword evidence="4 7" id="KW-0808">Transferase</keyword>
<evidence type="ECO:0000313" key="8">
    <source>
        <dbReference type="Proteomes" id="UP000245974"/>
    </source>
</evidence>
<dbReference type="InParanoid" id="A0A2U3N4C9"/>
<dbReference type="GO" id="GO:0016746">
    <property type="term" value="F:acyltransferase activity"/>
    <property type="evidence" value="ECO:0007669"/>
    <property type="project" value="UniProtKB-KW"/>
</dbReference>
<gene>
    <name evidence="7" type="primary">htrB_4</name>
    <name evidence="7" type="ORF">KPC_3633</name>
</gene>
<accession>A0A2U3N4C9</accession>
<keyword evidence="2" id="KW-1003">Cell membrane</keyword>
<keyword evidence="3" id="KW-0997">Cell inner membrane</keyword>
<organism evidence="7 8">
    <name type="scientific">Acinetobacter stercoris</name>
    <dbReference type="NCBI Taxonomy" id="2126983"/>
    <lineage>
        <taxon>Bacteria</taxon>
        <taxon>Pseudomonadati</taxon>
        <taxon>Pseudomonadota</taxon>
        <taxon>Gammaproteobacteria</taxon>
        <taxon>Moraxellales</taxon>
        <taxon>Moraxellaceae</taxon>
        <taxon>Acinetobacter</taxon>
    </lineage>
</organism>
<dbReference type="GO" id="GO:0009247">
    <property type="term" value="P:glycolipid biosynthetic process"/>
    <property type="evidence" value="ECO:0007669"/>
    <property type="project" value="UniProtKB-ARBA"/>
</dbReference>
<dbReference type="Proteomes" id="UP000245974">
    <property type="component" value="Unassembled WGS sequence"/>
</dbReference>
<dbReference type="GO" id="GO:0005886">
    <property type="term" value="C:plasma membrane"/>
    <property type="evidence" value="ECO:0007669"/>
    <property type="project" value="UniProtKB-SubCell"/>
</dbReference>
<dbReference type="InterPro" id="IPR004960">
    <property type="entry name" value="LipA_acyltrans"/>
</dbReference>
<keyword evidence="5" id="KW-0472">Membrane</keyword>
<sequence length="60" mass="7367">MYQILIEPKLDHFPGNDEIMDSIRINKILELQIRIVPTQYMWFHRRFKTQPIGYEKIYAN</sequence>
<evidence type="ECO:0000313" key="7">
    <source>
        <dbReference type="EMBL" id="SPL72455.1"/>
    </source>
</evidence>
<keyword evidence="6 7" id="KW-0012">Acyltransferase</keyword>
<dbReference type="EMBL" id="OOGT01000305">
    <property type="protein sequence ID" value="SPL72455.1"/>
    <property type="molecule type" value="Genomic_DNA"/>
</dbReference>
<evidence type="ECO:0000256" key="2">
    <source>
        <dbReference type="ARBA" id="ARBA00022475"/>
    </source>
</evidence>
<keyword evidence="8" id="KW-1185">Reference proteome</keyword>
<proteinExistence type="predicted"/>
<reference evidence="8" key="1">
    <citation type="submission" date="2018-03" db="EMBL/GenBank/DDBJ databases">
        <authorList>
            <person name="Blom J."/>
        </authorList>
    </citation>
    <scope>NUCLEOTIDE SEQUENCE [LARGE SCALE GENOMIC DNA]</scope>
    <source>
        <strain evidence="8">KPC-SM-21</strain>
    </source>
</reference>
<dbReference type="Pfam" id="PF03279">
    <property type="entry name" value="Lip_A_acyltrans"/>
    <property type="match status" value="1"/>
</dbReference>